<dbReference type="PANTHER" id="PTHR43134">
    <property type="entry name" value="SIGNAL RECOGNITION PARTICLE RECEPTOR SUBUNIT ALPHA"/>
    <property type="match status" value="1"/>
</dbReference>
<evidence type="ECO:0000256" key="1">
    <source>
        <dbReference type="ARBA" id="ARBA00004413"/>
    </source>
</evidence>
<dbReference type="Pfam" id="PF00448">
    <property type="entry name" value="SRP54"/>
    <property type="match status" value="1"/>
</dbReference>
<name>A0ABM6RU88_9FIRM</name>
<keyword evidence="10" id="KW-0472">Membrane</keyword>
<feature type="domain" description="SRP54-type proteins GTP-binding" evidence="15">
    <location>
        <begin position="173"/>
        <end position="363"/>
    </location>
</feature>
<reference evidence="16 17" key="1">
    <citation type="journal article" date="2019" name="Sci. Rep.">
        <title>Sulfobacillus thermotolerans: new insights into resistance and metabolic capacities of acidophilic chemolithotrophs.</title>
        <authorList>
            <person name="Panyushkina A.E."/>
            <person name="Babenko V.V."/>
            <person name="Nikitina A.S."/>
            <person name="Selezneva O.V."/>
            <person name="Tsaplina I.A."/>
            <person name="Letarova M.A."/>
            <person name="Kostryukova E.S."/>
            <person name="Letarov A.V."/>
        </authorList>
    </citation>
    <scope>NUCLEOTIDE SEQUENCE [LARGE SCALE GENOMIC DNA]</scope>
    <source>
        <strain evidence="16 17">Kr1</strain>
    </source>
</reference>
<dbReference type="EMBL" id="CP019454">
    <property type="protein sequence ID" value="AUW94966.1"/>
    <property type="molecule type" value="Genomic_DNA"/>
</dbReference>
<evidence type="ECO:0000313" key="17">
    <source>
        <dbReference type="Proteomes" id="UP000325292"/>
    </source>
</evidence>
<gene>
    <name evidence="16" type="ORF">BXT84_14215</name>
</gene>
<keyword evidence="4" id="KW-0813">Transport</keyword>
<comment type="similarity">
    <text evidence="2">Belongs to the GTP-binding SRP family.</text>
</comment>
<proteinExistence type="inferred from homology"/>
<evidence type="ECO:0000259" key="14">
    <source>
        <dbReference type="SMART" id="SM00382"/>
    </source>
</evidence>
<dbReference type="PANTHER" id="PTHR43134:SF3">
    <property type="entry name" value="FLAGELLAR BIOSYNTHESIS PROTEIN FLHF"/>
    <property type="match status" value="1"/>
</dbReference>
<dbReference type="SUPFAM" id="SSF52540">
    <property type="entry name" value="P-loop containing nucleoside triphosphate hydrolases"/>
    <property type="match status" value="1"/>
</dbReference>
<evidence type="ECO:0000256" key="2">
    <source>
        <dbReference type="ARBA" id="ARBA00008531"/>
    </source>
</evidence>
<evidence type="ECO:0000256" key="9">
    <source>
        <dbReference type="ARBA" id="ARBA00023134"/>
    </source>
</evidence>
<dbReference type="InterPro" id="IPR027417">
    <property type="entry name" value="P-loop_NTPase"/>
</dbReference>
<evidence type="ECO:0000256" key="3">
    <source>
        <dbReference type="ARBA" id="ARBA00014919"/>
    </source>
</evidence>
<evidence type="ECO:0000259" key="15">
    <source>
        <dbReference type="SMART" id="SM00962"/>
    </source>
</evidence>
<dbReference type="Gene3D" id="3.40.50.300">
    <property type="entry name" value="P-loop containing nucleotide triphosphate hydrolases"/>
    <property type="match status" value="1"/>
</dbReference>
<sequence length="369" mass="40265">MIVKRFSGQTVEEALIRAKWELGDEAVLLSSGPAKDRWWKVWEKGYHVLAATDYPVSKNSRGTLDEPHSAHEVAAGQSQMVERIQTTQDERWDAVLKLLSQVDRKIDQAVPVAPGAGEWYDFLLERELPPEWARRLAQGVPSEGTKESQQEALQRSAAEHLMIQPVLPLTRPQAVIVVIGPTGAGKTTTIAKLATYARLELGRSVLLVTTDTYRVAAVEQLKTFGGILDVPVAVANRPQDLPAIIREHSPEVVFVDTPGHSLSQPMQIRQSQSVMKYAHATDVLLCMPATASRSLFVKTAQTLAGDHAVSLCLTKVDEVLSPGTVLGALMDLQWPLAYIAHGQNVPEDIGPASADGLAQWLMRGGAYHG</sequence>
<dbReference type="InterPro" id="IPR003593">
    <property type="entry name" value="AAA+_ATPase"/>
</dbReference>
<dbReference type="CDD" id="cd17873">
    <property type="entry name" value="FlhF"/>
    <property type="match status" value="1"/>
</dbReference>
<evidence type="ECO:0000256" key="13">
    <source>
        <dbReference type="ARBA" id="ARBA00030866"/>
    </source>
</evidence>
<organism evidence="16 17">
    <name type="scientific">Sulfobacillus thermotolerans</name>
    <dbReference type="NCBI Taxonomy" id="338644"/>
    <lineage>
        <taxon>Bacteria</taxon>
        <taxon>Bacillati</taxon>
        <taxon>Bacillota</taxon>
        <taxon>Clostridia</taxon>
        <taxon>Eubacteriales</taxon>
        <taxon>Clostridiales Family XVII. Incertae Sedis</taxon>
        <taxon>Sulfobacillus</taxon>
    </lineage>
</organism>
<evidence type="ECO:0000256" key="11">
    <source>
        <dbReference type="ARBA" id="ARBA00023225"/>
    </source>
</evidence>
<keyword evidence="7" id="KW-1005">Bacterial flagellum biogenesis</keyword>
<keyword evidence="8" id="KW-0653">Protein transport</keyword>
<keyword evidence="11" id="KW-1006">Bacterial flagellum protein export</keyword>
<evidence type="ECO:0000256" key="8">
    <source>
        <dbReference type="ARBA" id="ARBA00022927"/>
    </source>
</evidence>
<accession>A0ABM6RU88</accession>
<dbReference type="Gene3D" id="1.20.120.1380">
    <property type="entry name" value="Flagellar FlhF biosynthesis protein, N domain"/>
    <property type="match status" value="1"/>
</dbReference>
<evidence type="ECO:0000256" key="5">
    <source>
        <dbReference type="ARBA" id="ARBA00022475"/>
    </source>
</evidence>
<evidence type="ECO:0000256" key="4">
    <source>
        <dbReference type="ARBA" id="ARBA00022448"/>
    </source>
</evidence>
<comment type="subcellular location">
    <subcellularLocation>
        <location evidence="1">Cell membrane</location>
        <topology evidence="1">Peripheral membrane protein</topology>
        <orientation evidence="1">Cytoplasmic side</orientation>
    </subcellularLocation>
</comment>
<keyword evidence="17" id="KW-1185">Reference proteome</keyword>
<dbReference type="SMART" id="SM00962">
    <property type="entry name" value="SRP54"/>
    <property type="match status" value="1"/>
</dbReference>
<protein>
    <recommendedName>
        <fullName evidence="3">Flagellar biosynthesis protein FlhF</fullName>
    </recommendedName>
    <alternativeName>
        <fullName evidence="13">Flagella-associated GTP-binding protein</fullName>
    </alternativeName>
</protein>
<feature type="domain" description="AAA+ ATPase" evidence="14">
    <location>
        <begin position="172"/>
        <end position="323"/>
    </location>
</feature>
<keyword evidence="6" id="KW-0547">Nucleotide-binding</keyword>
<evidence type="ECO:0000256" key="7">
    <source>
        <dbReference type="ARBA" id="ARBA00022795"/>
    </source>
</evidence>
<dbReference type="Proteomes" id="UP000325292">
    <property type="component" value="Chromosome"/>
</dbReference>
<evidence type="ECO:0000256" key="6">
    <source>
        <dbReference type="ARBA" id="ARBA00022741"/>
    </source>
</evidence>
<evidence type="ECO:0000256" key="10">
    <source>
        <dbReference type="ARBA" id="ARBA00023136"/>
    </source>
</evidence>
<dbReference type="InterPro" id="IPR047040">
    <property type="entry name" value="FlhF__GTPase_dom"/>
</dbReference>
<comment type="function">
    <text evidence="12">Necessary for flagellar biosynthesis. May be involved in translocation of the flagellum.</text>
</comment>
<keyword evidence="5" id="KW-1003">Cell membrane</keyword>
<evidence type="ECO:0000256" key="12">
    <source>
        <dbReference type="ARBA" id="ARBA00025337"/>
    </source>
</evidence>
<evidence type="ECO:0000313" key="16">
    <source>
        <dbReference type="EMBL" id="AUW94966.1"/>
    </source>
</evidence>
<dbReference type="SMART" id="SM00382">
    <property type="entry name" value="AAA"/>
    <property type="match status" value="1"/>
</dbReference>
<keyword evidence="9" id="KW-0342">GTP-binding</keyword>
<dbReference type="InterPro" id="IPR000897">
    <property type="entry name" value="SRP54_GTPase_dom"/>
</dbReference>